<evidence type="ECO:0008006" key="3">
    <source>
        <dbReference type="Google" id="ProtNLM"/>
    </source>
</evidence>
<accession>A0AAD4C531</accession>
<proteinExistence type="predicted"/>
<dbReference type="AlphaFoldDB" id="A0AAD4C531"/>
<dbReference type="Gene3D" id="3.90.228.10">
    <property type="match status" value="1"/>
</dbReference>
<comment type="caution">
    <text evidence="1">The sequence shown here is derived from an EMBL/GenBank/DDBJ whole genome shotgun (WGS) entry which is preliminary data.</text>
</comment>
<evidence type="ECO:0000313" key="1">
    <source>
        <dbReference type="EMBL" id="KAF8449242.1"/>
    </source>
</evidence>
<organism evidence="1 2">
    <name type="scientific">Boletus edulis BED1</name>
    <dbReference type="NCBI Taxonomy" id="1328754"/>
    <lineage>
        <taxon>Eukaryota</taxon>
        <taxon>Fungi</taxon>
        <taxon>Dikarya</taxon>
        <taxon>Basidiomycota</taxon>
        <taxon>Agaricomycotina</taxon>
        <taxon>Agaricomycetes</taxon>
        <taxon>Agaricomycetidae</taxon>
        <taxon>Boletales</taxon>
        <taxon>Boletineae</taxon>
        <taxon>Boletaceae</taxon>
        <taxon>Boletoideae</taxon>
        <taxon>Boletus</taxon>
    </lineage>
</organism>
<name>A0AAD4C531_BOLED</name>
<sequence>MSTACPVCCKSTCRQSLESGGGVRLLRTFHASQCICDMGTKGTVLCDWHSCGICNIVKSAFERVAFGAPGNKGRHGDGLYSSTDPSVADRFATSCLSSPYRVMVACDVVLPQNPNKNNSVCHSHK</sequence>
<evidence type="ECO:0000313" key="2">
    <source>
        <dbReference type="Proteomes" id="UP001194468"/>
    </source>
</evidence>
<reference evidence="1" key="1">
    <citation type="submission" date="2019-10" db="EMBL/GenBank/DDBJ databases">
        <authorList>
            <consortium name="DOE Joint Genome Institute"/>
            <person name="Kuo A."/>
            <person name="Miyauchi S."/>
            <person name="Kiss E."/>
            <person name="Drula E."/>
            <person name="Kohler A."/>
            <person name="Sanchez-Garcia M."/>
            <person name="Andreopoulos B."/>
            <person name="Barry K.W."/>
            <person name="Bonito G."/>
            <person name="Buee M."/>
            <person name="Carver A."/>
            <person name="Chen C."/>
            <person name="Cichocki N."/>
            <person name="Clum A."/>
            <person name="Culley D."/>
            <person name="Crous P.W."/>
            <person name="Fauchery L."/>
            <person name="Girlanda M."/>
            <person name="Hayes R."/>
            <person name="Keri Z."/>
            <person name="LaButti K."/>
            <person name="Lipzen A."/>
            <person name="Lombard V."/>
            <person name="Magnuson J."/>
            <person name="Maillard F."/>
            <person name="Morin E."/>
            <person name="Murat C."/>
            <person name="Nolan M."/>
            <person name="Ohm R."/>
            <person name="Pangilinan J."/>
            <person name="Pereira M."/>
            <person name="Perotto S."/>
            <person name="Peter M."/>
            <person name="Riley R."/>
            <person name="Sitrit Y."/>
            <person name="Stielow B."/>
            <person name="Szollosi G."/>
            <person name="Zifcakova L."/>
            <person name="Stursova M."/>
            <person name="Spatafora J.W."/>
            <person name="Tedersoo L."/>
            <person name="Vaario L.-M."/>
            <person name="Yamada A."/>
            <person name="Yan M."/>
            <person name="Wang P."/>
            <person name="Xu J."/>
            <person name="Bruns T."/>
            <person name="Baldrian P."/>
            <person name="Vilgalys R."/>
            <person name="Henrissat B."/>
            <person name="Grigoriev I.V."/>
            <person name="Hibbett D."/>
            <person name="Nagy L.G."/>
            <person name="Martin F.M."/>
        </authorList>
    </citation>
    <scope>NUCLEOTIDE SEQUENCE</scope>
    <source>
        <strain evidence="1">BED1</strain>
    </source>
</reference>
<dbReference type="EMBL" id="WHUW01000003">
    <property type="protein sequence ID" value="KAF8449242.1"/>
    <property type="molecule type" value="Genomic_DNA"/>
</dbReference>
<protein>
    <recommendedName>
        <fullName evidence="3">PARP catalytic domain-containing protein</fullName>
    </recommendedName>
</protein>
<gene>
    <name evidence="1" type="ORF">L210DRAFT_3387990</name>
</gene>
<reference evidence="1" key="2">
    <citation type="journal article" date="2020" name="Nat. Commun.">
        <title>Large-scale genome sequencing of mycorrhizal fungi provides insights into the early evolution of symbiotic traits.</title>
        <authorList>
            <person name="Miyauchi S."/>
            <person name="Kiss E."/>
            <person name="Kuo A."/>
            <person name="Drula E."/>
            <person name="Kohler A."/>
            <person name="Sanchez-Garcia M."/>
            <person name="Morin E."/>
            <person name="Andreopoulos B."/>
            <person name="Barry K.W."/>
            <person name="Bonito G."/>
            <person name="Buee M."/>
            <person name="Carver A."/>
            <person name="Chen C."/>
            <person name="Cichocki N."/>
            <person name="Clum A."/>
            <person name="Culley D."/>
            <person name="Crous P.W."/>
            <person name="Fauchery L."/>
            <person name="Girlanda M."/>
            <person name="Hayes R.D."/>
            <person name="Keri Z."/>
            <person name="LaButti K."/>
            <person name="Lipzen A."/>
            <person name="Lombard V."/>
            <person name="Magnuson J."/>
            <person name="Maillard F."/>
            <person name="Murat C."/>
            <person name="Nolan M."/>
            <person name="Ohm R.A."/>
            <person name="Pangilinan J."/>
            <person name="Pereira M.F."/>
            <person name="Perotto S."/>
            <person name="Peter M."/>
            <person name="Pfister S."/>
            <person name="Riley R."/>
            <person name="Sitrit Y."/>
            <person name="Stielow J.B."/>
            <person name="Szollosi G."/>
            <person name="Zifcakova L."/>
            <person name="Stursova M."/>
            <person name="Spatafora J.W."/>
            <person name="Tedersoo L."/>
            <person name="Vaario L.M."/>
            <person name="Yamada A."/>
            <person name="Yan M."/>
            <person name="Wang P."/>
            <person name="Xu J."/>
            <person name="Bruns T."/>
            <person name="Baldrian P."/>
            <person name="Vilgalys R."/>
            <person name="Dunand C."/>
            <person name="Henrissat B."/>
            <person name="Grigoriev I.V."/>
            <person name="Hibbett D."/>
            <person name="Nagy L.G."/>
            <person name="Martin F.M."/>
        </authorList>
    </citation>
    <scope>NUCLEOTIDE SEQUENCE</scope>
    <source>
        <strain evidence="1">BED1</strain>
    </source>
</reference>
<dbReference type="Proteomes" id="UP001194468">
    <property type="component" value="Unassembled WGS sequence"/>
</dbReference>
<keyword evidence="2" id="KW-1185">Reference proteome</keyword>
<dbReference type="SUPFAM" id="SSF56399">
    <property type="entry name" value="ADP-ribosylation"/>
    <property type="match status" value="1"/>
</dbReference>